<gene>
    <name evidence="6" type="ORF">FQ775_09425</name>
</gene>
<dbReference type="PROSITE" id="PS50931">
    <property type="entry name" value="HTH_LYSR"/>
    <property type="match status" value="1"/>
</dbReference>
<dbReference type="EMBL" id="CP042301">
    <property type="protein sequence ID" value="QDZ00583.2"/>
    <property type="molecule type" value="Genomic_DNA"/>
</dbReference>
<name>A0A5B8KY93_9HYPH</name>
<evidence type="ECO:0000256" key="4">
    <source>
        <dbReference type="ARBA" id="ARBA00023163"/>
    </source>
</evidence>
<keyword evidence="7" id="KW-1185">Reference proteome</keyword>
<keyword evidence="4" id="KW-0804">Transcription</keyword>
<keyword evidence="2" id="KW-0805">Transcription regulation</keyword>
<dbReference type="SUPFAM" id="SSF53850">
    <property type="entry name" value="Periplasmic binding protein-like II"/>
    <property type="match status" value="1"/>
</dbReference>
<evidence type="ECO:0000256" key="2">
    <source>
        <dbReference type="ARBA" id="ARBA00023015"/>
    </source>
</evidence>
<dbReference type="InterPro" id="IPR050950">
    <property type="entry name" value="HTH-type_LysR_regulators"/>
</dbReference>
<dbReference type="GO" id="GO:0005829">
    <property type="term" value="C:cytosol"/>
    <property type="evidence" value="ECO:0007669"/>
    <property type="project" value="TreeGrafter"/>
</dbReference>
<dbReference type="PRINTS" id="PR00039">
    <property type="entry name" value="HTHLYSR"/>
</dbReference>
<dbReference type="Pfam" id="PF00126">
    <property type="entry name" value="HTH_1"/>
    <property type="match status" value="1"/>
</dbReference>
<dbReference type="RefSeq" id="WP_167812898.1">
    <property type="nucleotide sequence ID" value="NZ_CP042301.2"/>
</dbReference>
<protein>
    <submittedName>
        <fullName evidence="6">LysR family transcriptional regulator</fullName>
    </submittedName>
</protein>
<dbReference type="GO" id="GO:0003677">
    <property type="term" value="F:DNA binding"/>
    <property type="evidence" value="ECO:0007669"/>
    <property type="project" value="UniProtKB-KW"/>
</dbReference>
<dbReference type="Gene3D" id="1.10.10.10">
    <property type="entry name" value="Winged helix-like DNA-binding domain superfamily/Winged helix DNA-binding domain"/>
    <property type="match status" value="1"/>
</dbReference>
<keyword evidence="3" id="KW-0238">DNA-binding</keyword>
<evidence type="ECO:0000259" key="5">
    <source>
        <dbReference type="PROSITE" id="PS50931"/>
    </source>
</evidence>
<proteinExistence type="inferred from homology"/>
<accession>A0A5B8KY93</accession>
<dbReference type="InterPro" id="IPR036388">
    <property type="entry name" value="WH-like_DNA-bd_sf"/>
</dbReference>
<dbReference type="SUPFAM" id="SSF46785">
    <property type="entry name" value="Winged helix' DNA-binding domain"/>
    <property type="match status" value="1"/>
</dbReference>
<dbReference type="KEGG" id="niy:FQ775_09425"/>
<comment type="similarity">
    <text evidence="1">Belongs to the LysR transcriptional regulatory family.</text>
</comment>
<dbReference type="PANTHER" id="PTHR30419">
    <property type="entry name" value="HTH-TYPE TRANSCRIPTIONAL REGULATOR YBHD"/>
    <property type="match status" value="1"/>
</dbReference>
<dbReference type="Gene3D" id="3.40.190.290">
    <property type="match status" value="1"/>
</dbReference>
<dbReference type="InterPro" id="IPR036390">
    <property type="entry name" value="WH_DNA-bd_sf"/>
</dbReference>
<feature type="domain" description="HTH lysR-type" evidence="5">
    <location>
        <begin position="1"/>
        <end position="53"/>
    </location>
</feature>
<dbReference type="GO" id="GO:0003700">
    <property type="term" value="F:DNA-binding transcription factor activity"/>
    <property type="evidence" value="ECO:0007669"/>
    <property type="project" value="InterPro"/>
</dbReference>
<evidence type="ECO:0000313" key="7">
    <source>
        <dbReference type="Proteomes" id="UP000321389"/>
    </source>
</evidence>
<dbReference type="Pfam" id="PF03466">
    <property type="entry name" value="LysR_substrate"/>
    <property type="match status" value="1"/>
</dbReference>
<dbReference type="Proteomes" id="UP000321389">
    <property type="component" value="Chromosome"/>
</dbReference>
<dbReference type="PANTHER" id="PTHR30419:SF30">
    <property type="entry name" value="LYSR FAMILY TRANSCRIPTIONAL REGULATOR"/>
    <property type="match status" value="1"/>
</dbReference>
<sequence>MKALIALAETGSIRGAARSMGLTQSALTKALRELEAQTGARLLVRETRGTRFTPAGSALLEHARLIVASLRRAEEDVRRLSGQAVASARIAVTPVVAVTKLTGIIQEFERRHPYGQLDIDIGTMANAVQRLIDGRLDLVLGMATPAALPADLDFRPMGEILLAPVSGSERLARRPVSWEELARERWLLSPVPGGADQAALDWLEDKGVRLAHPPMLCRSPFLHAVLNRSTDLISFCPTQILEDVSLWGRGLHQLQVPDLPPPLPVGIMTRKHVPLSLAARDIVEISSRLMQSI</sequence>
<dbReference type="InterPro" id="IPR005119">
    <property type="entry name" value="LysR_subst-bd"/>
</dbReference>
<dbReference type="AlphaFoldDB" id="A0A5B8KY93"/>
<evidence type="ECO:0000256" key="1">
    <source>
        <dbReference type="ARBA" id="ARBA00009437"/>
    </source>
</evidence>
<evidence type="ECO:0000256" key="3">
    <source>
        <dbReference type="ARBA" id="ARBA00023125"/>
    </source>
</evidence>
<reference evidence="6" key="1">
    <citation type="submission" date="2020-04" db="EMBL/GenBank/DDBJ databases">
        <title>Nitratireductor sp. nov. isolated from mangrove soil.</title>
        <authorList>
            <person name="Ye Y."/>
        </authorList>
    </citation>
    <scope>NUCLEOTIDE SEQUENCE</scope>
    <source>
        <strain evidence="6">SY7</strain>
    </source>
</reference>
<organism evidence="6 7">
    <name type="scientific">Nitratireductor mangrovi</name>
    <dbReference type="NCBI Taxonomy" id="2599600"/>
    <lineage>
        <taxon>Bacteria</taxon>
        <taxon>Pseudomonadati</taxon>
        <taxon>Pseudomonadota</taxon>
        <taxon>Alphaproteobacteria</taxon>
        <taxon>Hyphomicrobiales</taxon>
        <taxon>Phyllobacteriaceae</taxon>
        <taxon>Nitratireductor</taxon>
    </lineage>
</organism>
<evidence type="ECO:0000313" key="6">
    <source>
        <dbReference type="EMBL" id="QDZ00583.2"/>
    </source>
</evidence>
<dbReference type="InterPro" id="IPR000847">
    <property type="entry name" value="LysR_HTH_N"/>
</dbReference>
<dbReference type="CDD" id="cd05466">
    <property type="entry name" value="PBP2_LTTR_substrate"/>
    <property type="match status" value="1"/>
</dbReference>